<feature type="domain" description="Glycoside hydrolase family 19 catalytic" evidence="1">
    <location>
        <begin position="82"/>
        <end position="167"/>
    </location>
</feature>
<name>A0ABT5JV99_9BURK</name>
<dbReference type="EMBL" id="JAQQXR010000001">
    <property type="protein sequence ID" value="MDC8756665.1"/>
    <property type="molecule type" value="Genomic_DNA"/>
</dbReference>
<accession>A0ABT5JV99</accession>
<organism evidence="2 3">
    <name type="scientific">Janthinobacterium fluminis</name>
    <dbReference type="NCBI Taxonomy" id="2987524"/>
    <lineage>
        <taxon>Bacteria</taxon>
        <taxon>Pseudomonadati</taxon>
        <taxon>Pseudomonadota</taxon>
        <taxon>Betaproteobacteria</taxon>
        <taxon>Burkholderiales</taxon>
        <taxon>Oxalobacteraceae</taxon>
        <taxon>Janthinobacterium</taxon>
    </lineage>
</organism>
<dbReference type="InterPro" id="IPR000726">
    <property type="entry name" value="Glyco_hydro_19_cat"/>
</dbReference>
<dbReference type="PANTHER" id="PTHR34408">
    <property type="entry name" value="FAMILY PROTEIN, PUTATIVE-RELATED"/>
    <property type="match status" value="1"/>
</dbReference>
<proteinExistence type="predicted"/>
<dbReference type="InterPro" id="IPR052354">
    <property type="entry name" value="Cell_Wall_Dynamics_Protein"/>
</dbReference>
<evidence type="ECO:0000313" key="3">
    <source>
        <dbReference type="Proteomes" id="UP001221208"/>
    </source>
</evidence>
<dbReference type="PANTHER" id="PTHR34408:SF1">
    <property type="entry name" value="GLYCOSYL HYDROLASE FAMILY 19 DOMAIN-CONTAINING PROTEIN HI_1415"/>
    <property type="match status" value="1"/>
</dbReference>
<evidence type="ECO:0000259" key="1">
    <source>
        <dbReference type="Pfam" id="PF00182"/>
    </source>
</evidence>
<gene>
    <name evidence="2" type="ORF">OIK44_03570</name>
</gene>
<sequence>MNAITKEQLSTMLTMRHADAHAAVWVDPLNDAMRVCSVSTAIRQAAFLAQVLLESGEFQQLQELLNYSPQRLRQVWPRRFADDATAIAYSHNPEKLANKVYANRMGNGNEASGDGWAFRGRGLIQLTGRSNYASFSQSTGIDALANPDLLQQPAGAALSGAWFWQSKGLNELADKSASADANAIFTELTRRINGGTNGLEQRKAYWVRARQALGVAGVH</sequence>
<dbReference type="RefSeq" id="WP_273669301.1">
    <property type="nucleotide sequence ID" value="NZ_JAQQXR010000001.1"/>
</dbReference>
<reference evidence="2 3" key="1">
    <citation type="submission" date="2022-10" db="EMBL/GenBank/DDBJ databases">
        <title>Janthinobacterium sp. hw3 Genome sequencing.</title>
        <authorList>
            <person name="Park S."/>
        </authorList>
    </citation>
    <scope>NUCLEOTIDE SEQUENCE [LARGE SCALE GENOMIC DNA]</scope>
    <source>
        <strain evidence="3">hw3</strain>
    </source>
</reference>
<comment type="caution">
    <text evidence="2">The sequence shown here is derived from an EMBL/GenBank/DDBJ whole genome shotgun (WGS) entry which is preliminary data.</text>
</comment>
<protein>
    <submittedName>
        <fullName evidence="2">Glycoside hydrolase family 19 protein</fullName>
    </submittedName>
</protein>
<dbReference type="InterPro" id="IPR023346">
    <property type="entry name" value="Lysozyme-like_dom_sf"/>
</dbReference>
<evidence type="ECO:0000313" key="2">
    <source>
        <dbReference type="EMBL" id="MDC8756665.1"/>
    </source>
</evidence>
<keyword evidence="3" id="KW-1185">Reference proteome</keyword>
<keyword evidence="2" id="KW-0378">Hydrolase</keyword>
<dbReference type="Pfam" id="PF00182">
    <property type="entry name" value="Glyco_hydro_19"/>
    <property type="match status" value="1"/>
</dbReference>
<dbReference type="Gene3D" id="1.10.530.10">
    <property type="match status" value="1"/>
</dbReference>
<dbReference type="Proteomes" id="UP001221208">
    <property type="component" value="Unassembled WGS sequence"/>
</dbReference>
<dbReference type="GO" id="GO:0016787">
    <property type="term" value="F:hydrolase activity"/>
    <property type="evidence" value="ECO:0007669"/>
    <property type="project" value="UniProtKB-KW"/>
</dbReference>
<dbReference type="SUPFAM" id="SSF53955">
    <property type="entry name" value="Lysozyme-like"/>
    <property type="match status" value="1"/>
</dbReference>